<evidence type="ECO:0000256" key="6">
    <source>
        <dbReference type="ARBA" id="ARBA00022741"/>
    </source>
</evidence>
<dbReference type="InterPro" id="IPR043519">
    <property type="entry name" value="NT_sf"/>
</dbReference>
<keyword evidence="7 11" id="KW-0692">RNA repair</keyword>
<comment type="catalytic activity">
    <reaction evidence="11">
        <text>a tRNA precursor + 2 CTP + ATP = a tRNA with a 3' CCA end + 3 diphosphate</text>
        <dbReference type="Rhea" id="RHEA:14433"/>
        <dbReference type="Rhea" id="RHEA-COMP:10465"/>
        <dbReference type="Rhea" id="RHEA-COMP:10468"/>
        <dbReference type="ChEBI" id="CHEBI:30616"/>
        <dbReference type="ChEBI" id="CHEBI:33019"/>
        <dbReference type="ChEBI" id="CHEBI:37563"/>
        <dbReference type="ChEBI" id="CHEBI:74896"/>
        <dbReference type="ChEBI" id="CHEBI:83071"/>
        <dbReference type="EC" id="2.7.7.72"/>
    </reaction>
</comment>
<sequence length="421" mass="48302">MIMPSLKCYLVGGAVRDQLLGLEIKDRDWVVVGSTPNELKQQGFKQVGRDFPVFLHPVSGEEYALARMERKNGHGYGGFYCDFSPEITLEQDLARRDLTINAMALDPQGQLQDPYLGRRDLEQRLLRHISPAFAEDPLRVLRVARFAARFATLGFHIAEETLELMQKMVQSGELTYLTPERVWLETEKALKGENPQIYFQVLNQIGALSVLFPPLFALFEKTNPQQPLEKNIGTHSLLVLEQAAKLTSGLDPQQRSMICFAALCHHFGKGIGEKNNFSHHYTDEMLGIKAIKQLCQQLKVAKAYQQFALLAAEFYRYFQCAFELKAQTVVELFDQLDLWRKPQRLFQLSLVAMAEFQSRSESEVKDYPNVEYLSKLFDIAQTVKVQDIIAAGFQQHAIREELFRRRVQLVKQYMDHLIPSI</sequence>
<feature type="binding site" evidence="11">
    <location>
        <position position="145"/>
    </location>
    <ligand>
        <name>CTP</name>
        <dbReference type="ChEBI" id="CHEBI:37563"/>
    </ligand>
</feature>
<keyword evidence="13" id="KW-1185">Reference proteome</keyword>
<evidence type="ECO:0000256" key="8">
    <source>
        <dbReference type="ARBA" id="ARBA00022840"/>
    </source>
</evidence>
<keyword evidence="4 11" id="KW-0548">Nucleotidyltransferase</keyword>
<feature type="binding site" evidence="11">
    <location>
        <position position="96"/>
    </location>
    <ligand>
        <name>CTP</name>
        <dbReference type="ChEBI" id="CHEBI:37563"/>
    </ligand>
</feature>
<dbReference type="HAMAP" id="MF_01262">
    <property type="entry name" value="CCA_bact_type2"/>
    <property type="match status" value="1"/>
</dbReference>
<keyword evidence="2 11" id="KW-0808">Transferase</keyword>
<proteinExistence type="inferred from homology"/>
<accession>A0A8D4J2Q6</accession>
<dbReference type="CDD" id="cd05398">
    <property type="entry name" value="NT_ClassII-CCAase"/>
    <property type="match status" value="1"/>
</dbReference>
<feature type="binding site" evidence="11">
    <location>
        <position position="142"/>
    </location>
    <ligand>
        <name>CTP</name>
        <dbReference type="ChEBI" id="CHEBI:37563"/>
    </ligand>
</feature>
<evidence type="ECO:0000256" key="4">
    <source>
        <dbReference type="ARBA" id="ARBA00022695"/>
    </source>
</evidence>
<keyword evidence="10 11" id="KW-0694">RNA-binding</keyword>
<dbReference type="SUPFAM" id="SSF81301">
    <property type="entry name" value="Nucleotidyltransferase"/>
    <property type="match status" value="1"/>
</dbReference>
<keyword evidence="3 11" id="KW-0819">tRNA processing</keyword>
<comment type="similarity">
    <text evidence="11">Belongs to the tRNA nucleotidyltransferase/poly(A) polymerase family. Bacterial CCA-adding enzyme type 2 subfamily.</text>
</comment>
<keyword evidence="6 11" id="KW-0547">Nucleotide-binding</keyword>
<dbReference type="Gene3D" id="3.30.460.10">
    <property type="entry name" value="Beta Polymerase, domain 2"/>
    <property type="match status" value="1"/>
</dbReference>
<feature type="binding site" evidence="11">
    <location>
        <position position="13"/>
    </location>
    <ligand>
        <name>ATP</name>
        <dbReference type="ChEBI" id="CHEBI:30616"/>
    </ligand>
</feature>
<dbReference type="AlphaFoldDB" id="A0A8D4J2Q6"/>
<dbReference type="InterPro" id="IPR032828">
    <property type="entry name" value="PolyA_RNA-bd"/>
</dbReference>
<evidence type="ECO:0000256" key="11">
    <source>
        <dbReference type="HAMAP-Rule" id="MF_01262"/>
    </source>
</evidence>
<feature type="binding site" evidence="11">
    <location>
        <position position="16"/>
    </location>
    <ligand>
        <name>CTP</name>
        <dbReference type="ChEBI" id="CHEBI:37563"/>
    </ligand>
</feature>
<dbReference type="EMBL" id="CP022011">
    <property type="protein sequence ID" value="QDJ15033.1"/>
    <property type="molecule type" value="Genomic_DNA"/>
</dbReference>
<evidence type="ECO:0000256" key="2">
    <source>
        <dbReference type="ARBA" id="ARBA00022679"/>
    </source>
</evidence>
<keyword evidence="9 11" id="KW-0460">Magnesium</keyword>
<dbReference type="PANTHER" id="PTHR47545">
    <property type="entry name" value="MULTIFUNCTIONAL CCA PROTEIN"/>
    <property type="match status" value="1"/>
</dbReference>
<evidence type="ECO:0000313" key="13">
    <source>
        <dbReference type="Proteomes" id="UP000955338"/>
    </source>
</evidence>
<comment type="function">
    <text evidence="11">Catalyzes the addition and repair of the essential 3'-terminal CCA sequence in tRNAs without using a nucleic acid template. Adds these three nucleotides in the order of C, C, and A to the tRNA nucleotide-73, using CTP and ATP as substrates and producing inorganic pyrophosphate. tRNA 3'-terminal CCA addition is required both for tRNA processing and repair. Also involved in tRNA surveillance by mediating tandem CCA addition to generate a CCACCA at the 3' terminus of unstable tRNAs. While stable tRNAs receive only 3'-terminal CCA, unstable tRNAs are marked with CCACCA and rapidly degraded.</text>
</comment>
<feature type="binding site" evidence="11">
    <location>
        <position position="145"/>
    </location>
    <ligand>
        <name>ATP</name>
        <dbReference type="ChEBI" id="CHEBI:30616"/>
    </ligand>
</feature>
<feature type="binding site" evidence="11">
    <location>
        <position position="16"/>
    </location>
    <ligand>
        <name>ATP</name>
        <dbReference type="ChEBI" id="CHEBI:30616"/>
    </ligand>
</feature>
<evidence type="ECO:0000256" key="9">
    <source>
        <dbReference type="ARBA" id="ARBA00022842"/>
    </source>
</evidence>
<feature type="binding site" evidence="11">
    <location>
        <position position="26"/>
    </location>
    <ligand>
        <name>Mg(2+)</name>
        <dbReference type="ChEBI" id="CHEBI:18420"/>
    </ligand>
</feature>
<dbReference type="PIRSF" id="PIRSF000813">
    <property type="entry name" value="CCA_bact"/>
    <property type="match status" value="1"/>
</dbReference>
<evidence type="ECO:0000256" key="1">
    <source>
        <dbReference type="ARBA" id="ARBA00001946"/>
    </source>
</evidence>
<organism evidence="12 13">
    <name type="scientific">Mergibacter septicus</name>
    <dbReference type="NCBI Taxonomy" id="221402"/>
    <lineage>
        <taxon>Bacteria</taxon>
        <taxon>Pseudomonadati</taxon>
        <taxon>Pseudomonadota</taxon>
        <taxon>Gammaproteobacteria</taxon>
        <taxon>Pasteurellales</taxon>
        <taxon>Pasteurellaceae</taxon>
        <taxon>Mergibacter</taxon>
    </lineage>
</organism>
<dbReference type="NCBIfam" id="NF008137">
    <property type="entry name" value="PRK10885.1"/>
    <property type="match status" value="1"/>
</dbReference>
<dbReference type="PANTHER" id="PTHR47545:SF1">
    <property type="entry name" value="MULTIFUNCTIONAL CCA PROTEIN"/>
    <property type="match status" value="1"/>
</dbReference>
<dbReference type="SUPFAM" id="SSF81891">
    <property type="entry name" value="Poly A polymerase C-terminal region-like"/>
    <property type="match status" value="1"/>
</dbReference>
<name>A0A8D4J2Q6_9PAST</name>
<dbReference type="InterPro" id="IPR002646">
    <property type="entry name" value="PolA_pol_head_dom"/>
</dbReference>
<dbReference type="GO" id="GO:0000287">
    <property type="term" value="F:magnesium ion binding"/>
    <property type="evidence" value="ECO:0007669"/>
    <property type="project" value="UniProtKB-UniRule"/>
</dbReference>
<dbReference type="GO" id="GO:0000049">
    <property type="term" value="F:tRNA binding"/>
    <property type="evidence" value="ECO:0007669"/>
    <property type="project" value="UniProtKB-UniRule"/>
</dbReference>
<protein>
    <recommendedName>
        <fullName evidence="11">CCA-adding enzyme</fullName>
        <ecNumber evidence="11">2.7.7.72</ecNumber>
    </recommendedName>
    <alternativeName>
        <fullName evidence="11">CCA tRNA nucleotidyltransferase</fullName>
    </alternativeName>
    <alternativeName>
        <fullName evidence="11">tRNA CCA-pyrophosphorylase</fullName>
    </alternativeName>
    <alternativeName>
        <fullName evidence="11">tRNA adenylyl-/cytidylyl- transferase</fullName>
    </alternativeName>
    <alternativeName>
        <fullName evidence="11">tRNA nucleotidyltransferase</fullName>
    </alternativeName>
    <alternativeName>
        <fullName evidence="11">tRNA-NT</fullName>
    </alternativeName>
</protein>
<evidence type="ECO:0000313" key="12">
    <source>
        <dbReference type="EMBL" id="QDJ15033.1"/>
    </source>
</evidence>
<feature type="binding site" evidence="11">
    <location>
        <position position="28"/>
    </location>
    <ligand>
        <name>Mg(2+)</name>
        <dbReference type="ChEBI" id="CHEBI:18420"/>
    </ligand>
</feature>
<dbReference type="Gene3D" id="1.10.3090.10">
    <property type="entry name" value="cca-adding enzyme, domain 2"/>
    <property type="match status" value="1"/>
</dbReference>
<reference evidence="12" key="1">
    <citation type="submission" date="2017-06" db="EMBL/GenBank/DDBJ databases">
        <title>Genome sequencing of pathogenic and non-pathogenic strains within Bisgaard taxon 40.</title>
        <authorList>
            <person name="Ladner J.T."/>
            <person name="Lovett S.P."/>
            <person name="Koroleva G."/>
            <person name="Lorch J.M."/>
        </authorList>
    </citation>
    <scope>NUCLEOTIDE SEQUENCE</scope>
    <source>
        <strain evidence="12">27576-1-I1</strain>
    </source>
</reference>
<evidence type="ECO:0000256" key="3">
    <source>
        <dbReference type="ARBA" id="ARBA00022694"/>
    </source>
</evidence>
<comment type="catalytic activity">
    <reaction evidence="11">
        <text>a tRNA with a 3' CCA end + 2 CTP + ATP = a tRNA with a 3' CCACCA end + 3 diphosphate</text>
        <dbReference type="Rhea" id="RHEA:76235"/>
        <dbReference type="Rhea" id="RHEA-COMP:10468"/>
        <dbReference type="Rhea" id="RHEA-COMP:18655"/>
        <dbReference type="ChEBI" id="CHEBI:30616"/>
        <dbReference type="ChEBI" id="CHEBI:33019"/>
        <dbReference type="ChEBI" id="CHEBI:37563"/>
        <dbReference type="ChEBI" id="CHEBI:83071"/>
        <dbReference type="ChEBI" id="CHEBI:195187"/>
    </reaction>
</comment>
<dbReference type="GO" id="GO:0042245">
    <property type="term" value="P:RNA repair"/>
    <property type="evidence" value="ECO:0007669"/>
    <property type="project" value="UniProtKB-KW"/>
</dbReference>
<gene>
    <name evidence="11" type="primary">cca</name>
    <name evidence="12" type="ORF">CEP48_06140</name>
</gene>
<feature type="binding site" evidence="11">
    <location>
        <position position="96"/>
    </location>
    <ligand>
        <name>ATP</name>
        <dbReference type="ChEBI" id="CHEBI:30616"/>
    </ligand>
</feature>
<feature type="binding site" evidence="11">
    <location>
        <position position="142"/>
    </location>
    <ligand>
        <name>ATP</name>
        <dbReference type="ChEBI" id="CHEBI:30616"/>
    </ligand>
</feature>
<dbReference type="InterPro" id="IPR006674">
    <property type="entry name" value="HD_domain"/>
</dbReference>
<dbReference type="PROSITE" id="PS51831">
    <property type="entry name" value="HD"/>
    <property type="match status" value="1"/>
</dbReference>
<evidence type="ECO:0000256" key="7">
    <source>
        <dbReference type="ARBA" id="ARBA00022800"/>
    </source>
</evidence>
<dbReference type="Pfam" id="PF01743">
    <property type="entry name" value="PolyA_pol"/>
    <property type="match status" value="1"/>
</dbReference>
<evidence type="ECO:0000256" key="10">
    <source>
        <dbReference type="ARBA" id="ARBA00022884"/>
    </source>
</evidence>
<dbReference type="RefSeq" id="WP_275979944.1">
    <property type="nucleotide sequence ID" value="NZ_CP022011.1"/>
</dbReference>
<dbReference type="GO" id="GO:0004810">
    <property type="term" value="F:CCA tRNA nucleotidyltransferase activity"/>
    <property type="evidence" value="ECO:0007669"/>
    <property type="project" value="UniProtKB-UniRule"/>
</dbReference>
<keyword evidence="8 11" id="KW-0067">ATP-binding</keyword>
<comment type="cofactor">
    <cofactor evidence="1 11">
        <name>Mg(2+)</name>
        <dbReference type="ChEBI" id="CHEBI:18420"/>
    </cofactor>
</comment>
<keyword evidence="5 11" id="KW-0479">Metal-binding</keyword>
<dbReference type="EC" id="2.7.7.72" evidence="11"/>
<dbReference type="InterPro" id="IPR012006">
    <property type="entry name" value="CCA_bact"/>
</dbReference>
<dbReference type="GO" id="GO:0005524">
    <property type="term" value="F:ATP binding"/>
    <property type="evidence" value="ECO:0007669"/>
    <property type="project" value="UniProtKB-UniRule"/>
</dbReference>
<dbReference type="Proteomes" id="UP000955338">
    <property type="component" value="Chromosome"/>
</dbReference>
<dbReference type="Pfam" id="PF12627">
    <property type="entry name" value="PolyA_pol_RNAbd"/>
    <property type="match status" value="1"/>
</dbReference>
<dbReference type="InterPro" id="IPR050124">
    <property type="entry name" value="tRNA_CCA-adding_enzyme"/>
</dbReference>
<dbReference type="GO" id="GO:0001680">
    <property type="term" value="P:tRNA 3'-terminal CCA addition"/>
    <property type="evidence" value="ECO:0007669"/>
    <property type="project" value="UniProtKB-UniRule"/>
</dbReference>
<feature type="binding site" evidence="11">
    <location>
        <position position="13"/>
    </location>
    <ligand>
        <name>CTP</name>
        <dbReference type="ChEBI" id="CHEBI:37563"/>
    </ligand>
</feature>
<comment type="miscellaneous">
    <text evidence="11">A single active site specifically recognizes both ATP and CTP and is responsible for their addition.</text>
</comment>
<evidence type="ECO:0000256" key="5">
    <source>
        <dbReference type="ARBA" id="ARBA00022723"/>
    </source>
</evidence>